<reference evidence="3" key="1">
    <citation type="submission" date="2017-03" db="EMBL/GenBank/DDBJ databases">
        <title>Genomes of endolithic fungi from Antarctica.</title>
        <authorList>
            <person name="Coleine C."/>
            <person name="Masonjones S."/>
            <person name="Stajich J.E."/>
        </authorList>
    </citation>
    <scope>NUCLEOTIDE SEQUENCE [LARGE SCALE GENOMIC DNA]</scope>
    <source>
        <strain evidence="3">CCFEE 5527</strain>
    </source>
</reference>
<dbReference type="OrthoDB" id="4850726at2759"/>
<dbReference type="STRING" id="1507870.A0A1V8SQR3"/>
<feature type="domain" description="Heterokaryon incompatibility" evidence="1">
    <location>
        <begin position="116"/>
        <end position="276"/>
    </location>
</feature>
<keyword evidence="3" id="KW-1185">Reference proteome</keyword>
<dbReference type="EMBL" id="NAJO01000030">
    <property type="protein sequence ID" value="OQO01517.1"/>
    <property type="molecule type" value="Genomic_DNA"/>
</dbReference>
<dbReference type="AlphaFoldDB" id="A0A1V8SQR3"/>
<sequence length="722" mass="80663">MATEADSQPKLESWPAYQYSPVAPDEIRLVTLLPGAFDDEIHVNIHHRQRPRPTDVETVRATIDHVRDGLIDGWSANETLGGRVLFLGGSLERQWQHPVTGEEMYTSHVRNVGTKYKALSYTWGEDPDEECVAVETGAGIKTLSIRENLAIALRHVRRAGVPRDLWIDALCIDQSNSAERGQQVQHMHHIFQLADQVIIWLGVAADDSAHAISTLRYLAAQVEVAVPDYRSFPAPDCVEPTWYHPSVPLPYDERTVDSIAALLLRPWFDRLWVVQEVKLANVRSVMLCGSDEILVPDFVVATGALEERDSMPDGWKMRTSYVNTNITPLRHCPFIRELARINFQDCNDLRDKVYGTLGIAPLSIRDMIKPNYEVSVEQVYHDASVAITRCTNRADVLMHCRPANRRHGLPSWVVDWSDTNFTYMTYVQQAAGMSRSRAEFSEWPLCTMVVHAMRCGVVGIVGGTATRDSAKAPATLRQWHNACADAALQSGTGFDLDMFVKTMAFGVLQDRLPGHGYSTLADARELMNELVALDPEVAMPPDLTKASPTPFRRPFRVFPIEGMRMFRTACGLVGLMDGSPKACDILCVVLGCPTPVIIRANDLPSASYEVVGPCYVAGLMDADALLGDLSKDWTFICEKTNGSRSGMQYHNLPTGFVTDEDPRLPPLPLPWVRLDRPLTSADPYNVSWYLNTETREEINGDPRLEPDALRARGMELERITLV</sequence>
<accession>A0A1V8SQR3</accession>
<dbReference type="InParanoid" id="A0A1V8SQR3"/>
<proteinExistence type="predicted"/>
<dbReference type="Proteomes" id="UP000192596">
    <property type="component" value="Unassembled WGS sequence"/>
</dbReference>
<comment type="caution">
    <text evidence="2">The sequence shown here is derived from an EMBL/GenBank/DDBJ whole genome shotgun (WGS) entry which is preliminary data.</text>
</comment>
<evidence type="ECO:0000313" key="3">
    <source>
        <dbReference type="Proteomes" id="UP000192596"/>
    </source>
</evidence>
<organism evidence="2 3">
    <name type="scientific">Cryoendolithus antarcticus</name>
    <dbReference type="NCBI Taxonomy" id="1507870"/>
    <lineage>
        <taxon>Eukaryota</taxon>
        <taxon>Fungi</taxon>
        <taxon>Dikarya</taxon>
        <taxon>Ascomycota</taxon>
        <taxon>Pezizomycotina</taxon>
        <taxon>Dothideomycetes</taxon>
        <taxon>Dothideomycetidae</taxon>
        <taxon>Cladosporiales</taxon>
        <taxon>Cladosporiaceae</taxon>
        <taxon>Cryoendolithus</taxon>
    </lineage>
</organism>
<dbReference type="PANTHER" id="PTHR24148:SF64">
    <property type="entry name" value="HETEROKARYON INCOMPATIBILITY DOMAIN-CONTAINING PROTEIN"/>
    <property type="match status" value="1"/>
</dbReference>
<dbReference type="InterPro" id="IPR010730">
    <property type="entry name" value="HET"/>
</dbReference>
<dbReference type="PANTHER" id="PTHR24148">
    <property type="entry name" value="ANKYRIN REPEAT DOMAIN-CONTAINING PROTEIN 39 HOMOLOG-RELATED"/>
    <property type="match status" value="1"/>
</dbReference>
<evidence type="ECO:0000259" key="1">
    <source>
        <dbReference type="Pfam" id="PF06985"/>
    </source>
</evidence>
<evidence type="ECO:0000313" key="2">
    <source>
        <dbReference type="EMBL" id="OQO01517.1"/>
    </source>
</evidence>
<dbReference type="Pfam" id="PF06985">
    <property type="entry name" value="HET"/>
    <property type="match status" value="1"/>
</dbReference>
<name>A0A1V8SQR3_9PEZI</name>
<dbReference type="InterPro" id="IPR052895">
    <property type="entry name" value="HetReg/Transcr_Mod"/>
</dbReference>
<gene>
    <name evidence="2" type="ORF">B0A48_12552</name>
</gene>
<protein>
    <recommendedName>
        <fullName evidence="1">Heterokaryon incompatibility domain-containing protein</fullName>
    </recommendedName>
</protein>